<dbReference type="CDD" id="cd19803">
    <property type="entry name" value="Bbox1_TRIM9-like_C-I"/>
    <property type="match status" value="1"/>
</dbReference>
<evidence type="ECO:0000256" key="1">
    <source>
        <dbReference type="ARBA" id="ARBA00022723"/>
    </source>
</evidence>
<dbReference type="InterPro" id="IPR001841">
    <property type="entry name" value="Znf_RING"/>
</dbReference>
<dbReference type="SUPFAM" id="SSF57850">
    <property type="entry name" value="RING/U-box"/>
    <property type="match status" value="1"/>
</dbReference>
<dbReference type="SMART" id="SM00336">
    <property type="entry name" value="BBOX"/>
    <property type="match status" value="2"/>
</dbReference>
<dbReference type="Gene3D" id="3.30.160.60">
    <property type="entry name" value="Classic Zinc Finger"/>
    <property type="match status" value="1"/>
</dbReference>
<dbReference type="SMART" id="SM00184">
    <property type="entry name" value="RING"/>
    <property type="match status" value="1"/>
</dbReference>
<evidence type="ECO:0000256" key="3">
    <source>
        <dbReference type="ARBA" id="ARBA00022833"/>
    </source>
</evidence>
<sequence>MEDELRCPVCKQLYANPVLLPCYHALCLACALDIQTTSTATGAAASSAGALPQLPPHHHPSHHHSSSSAASSASSTASATESVSSDQDQADKVSILSEADSGVVCYTSRPASYAGTPNLQALLFPPSNGAAAYSLACPVCRKLIFFDEGGARNLPPYRAMESIVDRFCEREALRCQMCETEPRVASLVCEQCDIRYCDGCRELCHPARGPLAKHNLVKPRGASQVRESVCSDHSEPLTVYCLGCKVPACPQCMSDNRHNSHDVQPITSMCKAQKATFIEEIGKRQENDIISIKEGTNHHLEEFKSSLEVTEERKESILKVATNIKYKACGTMA</sequence>
<feature type="domain" description="B box-type" evidence="6">
    <location>
        <begin position="170"/>
        <end position="219"/>
    </location>
</feature>
<evidence type="ECO:0000256" key="2">
    <source>
        <dbReference type="ARBA" id="ARBA00022771"/>
    </source>
</evidence>
<proteinExistence type="predicted"/>
<dbReference type="SUPFAM" id="SSF57845">
    <property type="entry name" value="B-box zinc-binding domain"/>
    <property type="match status" value="1"/>
</dbReference>
<dbReference type="AlphaFoldDB" id="A0A7R8UDM3"/>
<dbReference type="EMBL" id="LR899009">
    <property type="protein sequence ID" value="CAD7078744.1"/>
    <property type="molecule type" value="Genomic_DNA"/>
</dbReference>
<keyword evidence="3" id="KW-0862">Zinc</keyword>
<dbReference type="InParanoid" id="A0A7R8UDM3"/>
<keyword evidence="8" id="KW-1185">Reference proteome</keyword>
<dbReference type="InterPro" id="IPR047153">
    <property type="entry name" value="TRIM45/56/19-like"/>
</dbReference>
<feature type="compositionally biased region" description="Low complexity" evidence="5">
    <location>
        <begin position="66"/>
        <end position="85"/>
    </location>
</feature>
<dbReference type="PROSITE" id="PS50119">
    <property type="entry name" value="ZF_BBOX"/>
    <property type="match status" value="2"/>
</dbReference>
<evidence type="ECO:0000313" key="8">
    <source>
        <dbReference type="Proteomes" id="UP000594454"/>
    </source>
</evidence>
<dbReference type="Gene3D" id="3.30.40.10">
    <property type="entry name" value="Zinc/RING finger domain, C3HC4 (zinc finger)"/>
    <property type="match status" value="1"/>
</dbReference>
<dbReference type="Proteomes" id="UP000594454">
    <property type="component" value="Chromosome 1"/>
</dbReference>
<feature type="domain" description="B box-type" evidence="6">
    <location>
        <begin position="225"/>
        <end position="266"/>
    </location>
</feature>
<dbReference type="InterPro" id="IPR013083">
    <property type="entry name" value="Znf_RING/FYVE/PHD"/>
</dbReference>
<dbReference type="InterPro" id="IPR000315">
    <property type="entry name" value="Znf_B-box"/>
</dbReference>
<dbReference type="Gene3D" id="4.10.830.40">
    <property type="match status" value="1"/>
</dbReference>
<evidence type="ECO:0000256" key="5">
    <source>
        <dbReference type="SAM" id="MobiDB-lite"/>
    </source>
</evidence>
<dbReference type="InterPro" id="IPR027370">
    <property type="entry name" value="Znf-RING_euk"/>
</dbReference>
<feature type="region of interest" description="Disordered" evidence="5">
    <location>
        <begin position="46"/>
        <end position="91"/>
    </location>
</feature>
<keyword evidence="1" id="KW-0479">Metal-binding</keyword>
<dbReference type="OrthoDB" id="295536at2759"/>
<feature type="compositionally biased region" description="Basic residues" evidence="5">
    <location>
        <begin position="56"/>
        <end position="65"/>
    </location>
</feature>
<reference evidence="7 8" key="1">
    <citation type="submission" date="2020-11" db="EMBL/GenBank/DDBJ databases">
        <authorList>
            <person name="Wallbank WR R."/>
            <person name="Pardo Diaz C."/>
            <person name="Kozak K."/>
            <person name="Martin S."/>
            <person name="Jiggins C."/>
            <person name="Moest M."/>
            <person name="Warren A I."/>
            <person name="Generalovic N T."/>
            <person name="Byers J.R.P. K."/>
            <person name="Montejo-Kovacevich G."/>
            <person name="Yen C E."/>
        </authorList>
    </citation>
    <scope>NUCLEOTIDE SEQUENCE [LARGE SCALE GENOMIC DNA]</scope>
</reference>
<keyword evidence="2 4" id="KW-0863">Zinc-finger</keyword>
<dbReference type="GO" id="GO:0061630">
    <property type="term" value="F:ubiquitin protein ligase activity"/>
    <property type="evidence" value="ECO:0007669"/>
    <property type="project" value="TreeGrafter"/>
</dbReference>
<protein>
    <recommendedName>
        <fullName evidence="6">B box-type domain-containing protein</fullName>
    </recommendedName>
</protein>
<evidence type="ECO:0000313" key="7">
    <source>
        <dbReference type="EMBL" id="CAD7078744.1"/>
    </source>
</evidence>
<dbReference type="PANTHER" id="PTHR25462:SF306">
    <property type="entry name" value="TRIPARTITE MOTIF CONTAINING 9"/>
    <property type="match status" value="1"/>
</dbReference>
<accession>A0A7R8UDM3</accession>
<evidence type="ECO:0000256" key="4">
    <source>
        <dbReference type="PROSITE-ProRule" id="PRU00024"/>
    </source>
</evidence>
<gene>
    <name evidence="7" type="ORF">HERILL_LOCUS1997</name>
</gene>
<dbReference type="GO" id="GO:0008270">
    <property type="term" value="F:zinc ion binding"/>
    <property type="evidence" value="ECO:0007669"/>
    <property type="project" value="UniProtKB-KW"/>
</dbReference>
<dbReference type="CDD" id="cd16576">
    <property type="entry name" value="RING-HC_TRIM9-like_C-I"/>
    <property type="match status" value="1"/>
</dbReference>
<evidence type="ECO:0000259" key="6">
    <source>
        <dbReference type="PROSITE" id="PS50119"/>
    </source>
</evidence>
<organism evidence="7 8">
    <name type="scientific">Hermetia illucens</name>
    <name type="common">Black soldier fly</name>
    <dbReference type="NCBI Taxonomy" id="343691"/>
    <lineage>
        <taxon>Eukaryota</taxon>
        <taxon>Metazoa</taxon>
        <taxon>Ecdysozoa</taxon>
        <taxon>Arthropoda</taxon>
        <taxon>Hexapoda</taxon>
        <taxon>Insecta</taxon>
        <taxon>Pterygota</taxon>
        <taxon>Neoptera</taxon>
        <taxon>Endopterygota</taxon>
        <taxon>Diptera</taxon>
        <taxon>Brachycera</taxon>
        <taxon>Stratiomyomorpha</taxon>
        <taxon>Stratiomyidae</taxon>
        <taxon>Hermetiinae</taxon>
        <taxon>Hermetia</taxon>
    </lineage>
</organism>
<dbReference type="Pfam" id="PF00643">
    <property type="entry name" value="zf-B_box"/>
    <property type="match status" value="1"/>
</dbReference>
<dbReference type="Pfam" id="PF13445">
    <property type="entry name" value="zf-RING_UBOX"/>
    <property type="match status" value="1"/>
</dbReference>
<dbReference type="PANTHER" id="PTHR25462">
    <property type="entry name" value="BONUS, ISOFORM C-RELATED"/>
    <property type="match status" value="1"/>
</dbReference>
<name>A0A7R8UDM3_HERIL</name>